<dbReference type="KEGG" id="noa:BKM31_41320"/>
<dbReference type="Gene3D" id="3.40.50.1110">
    <property type="entry name" value="SGNH hydrolase"/>
    <property type="match status" value="1"/>
</dbReference>
<name>A0A1V0ALF7_9ACTN</name>
<accession>A0A1V0ALF7</accession>
<dbReference type="InterPro" id="IPR013830">
    <property type="entry name" value="SGNH_hydro"/>
</dbReference>
<dbReference type="EMBL" id="CP017717">
    <property type="protein sequence ID" value="AQZ71047.1"/>
    <property type="molecule type" value="Genomic_DNA"/>
</dbReference>
<sequence>MRRVLAVVAVLGLPSCASAAKAPPAVRERAPVMMFVGDSFTVGSGPVPPWRSYATQAARLLGGQPIIAGAAGTGFCNEGRAGRTFQRSYEEELAWRPAPDLLVIAGGHNDRRWSPEQVRGAAASLLAEVRAHWPRTRTVVIGPLWLKEPPRKAYAVRDAVAQAARAGKVTFLDPMRVSWPEEAILPDGVHPTLAGHRSLATWLAAQLG</sequence>
<evidence type="ECO:0000259" key="2">
    <source>
        <dbReference type="Pfam" id="PF13472"/>
    </source>
</evidence>
<proteinExistence type="predicted"/>
<keyword evidence="1" id="KW-0732">Signal</keyword>
<dbReference type="RefSeq" id="WP_080047299.1">
    <property type="nucleotide sequence ID" value="NZ_CP017717.1"/>
</dbReference>
<feature type="signal peptide" evidence="1">
    <location>
        <begin position="1"/>
        <end position="19"/>
    </location>
</feature>
<dbReference type="OrthoDB" id="8215557at2"/>
<feature type="chain" id="PRO_5012346590" description="SGNH hydrolase-type esterase domain-containing protein" evidence="1">
    <location>
        <begin position="20"/>
        <end position="208"/>
    </location>
</feature>
<feature type="domain" description="SGNH hydrolase-type esterase" evidence="2">
    <location>
        <begin position="35"/>
        <end position="197"/>
    </location>
</feature>
<organism evidence="3 4">
    <name type="scientific">[Actinomadura] parvosata subsp. kistnae</name>
    <dbReference type="NCBI Taxonomy" id="1909395"/>
    <lineage>
        <taxon>Bacteria</taxon>
        <taxon>Bacillati</taxon>
        <taxon>Actinomycetota</taxon>
        <taxon>Actinomycetes</taxon>
        <taxon>Streptosporangiales</taxon>
        <taxon>Streptosporangiaceae</taxon>
        <taxon>Nonomuraea</taxon>
    </lineage>
</organism>
<evidence type="ECO:0000313" key="3">
    <source>
        <dbReference type="EMBL" id="AQZ71047.1"/>
    </source>
</evidence>
<evidence type="ECO:0000256" key="1">
    <source>
        <dbReference type="SAM" id="SignalP"/>
    </source>
</evidence>
<keyword evidence="4" id="KW-1185">Reference proteome</keyword>
<dbReference type="Proteomes" id="UP000190797">
    <property type="component" value="Chromosome"/>
</dbReference>
<dbReference type="CDD" id="cd00229">
    <property type="entry name" value="SGNH_hydrolase"/>
    <property type="match status" value="1"/>
</dbReference>
<evidence type="ECO:0000313" key="4">
    <source>
        <dbReference type="Proteomes" id="UP000190797"/>
    </source>
</evidence>
<protein>
    <recommendedName>
        <fullName evidence="2">SGNH hydrolase-type esterase domain-containing protein</fullName>
    </recommendedName>
</protein>
<reference evidence="4" key="1">
    <citation type="journal article" date="2017" name="Med. Chem. Commun.">
        <title>Nonomuraea sp. ATCC 55076 harbours the largest actinomycete chromosome to date and the kistamicin biosynthetic gene cluster.</title>
        <authorList>
            <person name="Nazari B."/>
            <person name="Forneris C.C."/>
            <person name="Gibson M.I."/>
            <person name="Moon K."/>
            <person name="Schramma K.R."/>
            <person name="Seyedsayamdost M.R."/>
        </authorList>
    </citation>
    <scope>NUCLEOTIDE SEQUENCE [LARGE SCALE GENOMIC DNA]</scope>
    <source>
        <strain evidence="4">ATCC 55076</strain>
    </source>
</reference>
<dbReference type="Pfam" id="PF13472">
    <property type="entry name" value="Lipase_GDSL_2"/>
    <property type="match status" value="1"/>
</dbReference>
<dbReference type="InterPro" id="IPR036514">
    <property type="entry name" value="SGNH_hydro_sf"/>
</dbReference>
<dbReference type="AlphaFoldDB" id="A0A1V0ALF7"/>
<dbReference type="SUPFAM" id="SSF52266">
    <property type="entry name" value="SGNH hydrolase"/>
    <property type="match status" value="1"/>
</dbReference>
<dbReference type="STRING" id="1909395.BKM31_41320"/>
<gene>
    <name evidence="3" type="ORF">BKM31_41320</name>
</gene>